<reference evidence="2 3" key="1">
    <citation type="submission" date="2016-07" db="EMBL/GenBank/DDBJ databases">
        <title>Draft Genome Sequence of Methylobrevis pamukkalensis PK2.</title>
        <authorList>
            <person name="Vasilenko O.V."/>
            <person name="Doronina N.V."/>
            <person name="Shmareva M.N."/>
            <person name="Tarlachkov S.V."/>
            <person name="Mustakhimov I."/>
            <person name="Trotsenko Y.A."/>
        </authorList>
    </citation>
    <scope>NUCLEOTIDE SEQUENCE [LARGE SCALE GENOMIC DNA]</scope>
    <source>
        <strain evidence="2 3">PK2</strain>
    </source>
</reference>
<dbReference type="Pfam" id="PF06707">
    <property type="entry name" value="DUF1194"/>
    <property type="match status" value="1"/>
</dbReference>
<dbReference type="OrthoDB" id="9792179at2"/>
<organism evidence="2 3">
    <name type="scientific">Methylobrevis pamukkalensis</name>
    <dbReference type="NCBI Taxonomy" id="1439726"/>
    <lineage>
        <taxon>Bacteria</taxon>
        <taxon>Pseudomonadati</taxon>
        <taxon>Pseudomonadota</taxon>
        <taxon>Alphaproteobacteria</taxon>
        <taxon>Hyphomicrobiales</taxon>
        <taxon>Pleomorphomonadaceae</taxon>
        <taxon>Methylobrevis</taxon>
    </lineage>
</organism>
<dbReference type="InterPro" id="IPR036465">
    <property type="entry name" value="vWFA_dom_sf"/>
</dbReference>
<evidence type="ECO:0000313" key="2">
    <source>
        <dbReference type="EMBL" id="ODN69500.1"/>
    </source>
</evidence>
<feature type="signal peptide" evidence="1">
    <location>
        <begin position="1"/>
        <end position="20"/>
    </location>
</feature>
<dbReference type="InterPro" id="IPR010607">
    <property type="entry name" value="DUF1194"/>
</dbReference>
<keyword evidence="3" id="KW-1185">Reference proteome</keyword>
<evidence type="ECO:0000313" key="3">
    <source>
        <dbReference type="Proteomes" id="UP000094622"/>
    </source>
</evidence>
<comment type="caution">
    <text evidence="2">The sequence shown here is derived from an EMBL/GenBank/DDBJ whole genome shotgun (WGS) entry which is preliminary data.</text>
</comment>
<evidence type="ECO:0000256" key="1">
    <source>
        <dbReference type="SAM" id="SignalP"/>
    </source>
</evidence>
<protein>
    <recommendedName>
        <fullName evidence="4">VWFA domain-containing protein</fullName>
    </recommendedName>
</protein>
<name>A0A1E3GZM9_9HYPH</name>
<sequence>MRPIILALLAGVAFAAPAAAEPVDVELVLAADGSGSIDDDELAIQRRGYADAITSPEVLRVIESGAYGAIAIAYVEWGAAASQHTIVDWTVVRDAASAQAFADRLRTEPRAAFGYNSISAAIDYSVQKIETNAFEGHKKVIDVSGDGPNIGGRPVWEARDDAVARGITINALVIDRPGGYSTIMGGEALAQHYERDVIGGLGAFVMTADGSTSFATAVRRKMVQEIASR</sequence>
<feature type="chain" id="PRO_5009128811" description="VWFA domain-containing protein" evidence="1">
    <location>
        <begin position="21"/>
        <end position="229"/>
    </location>
</feature>
<evidence type="ECO:0008006" key="4">
    <source>
        <dbReference type="Google" id="ProtNLM"/>
    </source>
</evidence>
<dbReference type="RefSeq" id="WP_069307595.1">
    <property type="nucleotide sequence ID" value="NZ_MCRJ01000087.1"/>
</dbReference>
<dbReference type="Proteomes" id="UP000094622">
    <property type="component" value="Unassembled WGS sequence"/>
</dbReference>
<accession>A0A1E3GZM9</accession>
<dbReference type="SUPFAM" id="SSF53300">
    <property type="entry name" value="vWA-like"/>
    <property type="match status" value="1"/>
</dbReference>
<dbReference type="EMBL" id="MCRJ01000087">
    <property type="protein sequence ID" value="ODN69500.1"/>
    <property type="molecule type" value="Genomic_DNA"/>
</dbReference>
<gene>
    <name evidence="2" type="ORF">A6302_03182</name>
</gene>
<dbReference type="Gene3D" id="3.40.50.410">
    <property type="entry name" value="von Willebrand factor, type A domain"/>
    <property type="match status" value="1"/>
</dbReference>
<dbReference type="AlphaFoldDB" id="A0A1E3GZM9"/>
<keyword evidence="1" id="KW-0732">Signal</keyword>
<proteinExistence type="predicted"/>